<dbReference type="EMBL" id="JENY01000012">
    <property type="protein sequence ID" value="EXL08651.1"/>
    <property type="molecule type" value="Genomic_DNA"/>
</dbReference>
<dbReference type="GO" id="GO:0030313">
    <property type="term" value="C:cell envelope"/>
    <property type="evidence" value="ECO:0007669"/>
    <property type="project" value="UniProtKB-SubCell"/>
</dbReference>
<dbReference type="AlphaFoldDB" id="A0A011UR04"/>
<dbReference type="PANTHER" id="PTHR35936:SF17">
    <property type="entry name" value="ARGININE-BINDING EXTRACELLULAR PROTEIN ARTP"/>
    <property type="match status" value="1"/>
</dbReference>
<comment type="caution">
    <text evidence="8">The sequence shown here is derived from an EMBL/GenBank/DDBJ whole genome shotgun (WGS) entry which is preliminary data.</text>
</comment>
<dbReference type="RefSeq" id="WP_035026363.1">
    <property type="nucleotide sequence ID" value="NZ_KK073886.1"/>
</dbReference>
<dbReference type="PANTHER" id="PTHR35936">
    <property type="entry name" value="MEMBRANE-BOUND LYTIC MUREIN TRANSGLYCOSYLASE F"/>
    <property type="match status" value="1"/>
</dbReference>
<dbReference type="PATRIC" id="fig|69279.3.peg.2154"/>
<organism evidence="8 10">
    <name type="scientific">Aquamicrobium defluvii</name>
    <dbReference type="NCBI Taxonomy" id="69279"/>
    <lineage>
        <taxon>Bacteria</taxon>
        <taxon>Pseudomonadati</taxon>
        <taxon>Pseudomonadota</taxon>
        <taxon>Alphaproteobacteria</taxon>
        <taxon>Hyphomicrobiales</taxon>
        <taxon>Phyllobacteriaceae</taxon>
        <taxon>Aquamicrobium</taxon>
    </lineage>
</organism>
<comment type="similarity">
    <text evidence="2 4">Belongs to the bacterial solute-binding protein 3 family.</text>
</comment>
<feature type="domain" description="Solute-binding protein family 3/N-terminal" evidence="6">
    <location>
        <begin position="30"/>
        <end position="256"/>
    </location>
</feature>
<evidence type="ECO:0000313" key="10">
    <source>
        <dbReference type="Proteomes" id="UP000019849"/>
    </source>
</evidence>
<dbReference type="Gene3D" id="3.40.190.10">
    <property type="entry name" value="Periplasmic binding protein-like II"/>
    <property type="match status" value="2"/>
</dbReference>
<evidence type="ECO:0000256" key="2">
    <source>
        <dbReference type="ARBA" id="ARBA00010333"/>
    </source>
</evidence>
<dbReference type="InterPro" id="IPR001320">
    <property type="entry name" value="Iontro_rcpt_C"/>
</dbReference>
<dbReference type="InterPro" id="IPR018313">
    <property type="entry name" value="SBP_3_CS"/>
</dbReference>
<dbReference type="GO" id="GO:0016020">
    <property type="term" value="C:membrane"/>
    <property type="evidence" value="ECO:0007669"/>
    <property type="project" value="InterPro"/>
</dbReference>
<comment type="subcellular location">
    <subcellularLocation>
        <location evidence="1">Cell envelope</location>
    </subcellularLocation>
</comment>
<dbReference type="SMART" id="SM00079">
    <property type="entry name" value="PBPe"/>
    <property type="match status" value="1"/>
</dbReference>
<accession>A0A011UR04</accession>
<keyword evidence="3 5" id="KW-0732">Signal</keyword>
<dbReference type="Proteomes" id="UP000294958">
    <property type="component" value="Unassembled WGS sequence"/>
</dbReference>
<dbReference type="STRING" id="69279.BG36_03790"/>
<feature type="domain" description="Ionotropic glutamate receptor C-terminal" evidence="7">
    <location>
        <begin position="30"/>
        <end position="255"/>
    </location>
</feature>
<evidence type="ECO:0000313" key="9">
    <source>
        <dbReference type="EMBL" id="TDR37536.1"/>
    </source>
</evidence>
<dbReference type="CDD" id="cd13702">
    <property type="entry name" value="PBP2_mlr5654_like"/>
    <property type="match status" value="1"/>
</dbReference>
<dbReference type="HOGENOM" id="CLU_019602_18_0_5"/>
<dbReference type="SMART" id="SM00062">
    <property type="entry name" value="PBPb"/>
    <property type="match status" value="1"/>
</dbReference>
<dbReference type="InterPro" id="IPR001638">
    <property type="entry name" value="Solute-binding_3/MltF_N"/>
</dbReference>
<feature type="chain" id="PRO_5044537428" evidence="5">
    <location>
        <begin position="26"/>
        <end position="258"/>
    </location>
</feature>
<dbReference type="Proteomes" id="UP000019849">
    <property type="component" value="Unassembled WGS sequence"/>
</dbReference>
<dbReference type="PROSITE" id="PS01039">
    <property type="entry name" value="SBP_BACTERIAL_3"/>
    <property type="match status" value="1"/>
</dbReference>
<name>A0A011UR04_9HYPH</name>
<sequence length="258" mass="27558">MRISGWLAGVATAAVVALVAGQAAAQEGGKLKIGTEGAYPPFNTLTADGKLEGFDVDIAKALCAQMKAECEFVVQDWDGIIPALQAGKFDAIVASMSITDERKEQVDFTNKYYVTPLAVAAVKDSELKGTTPEDLAGKTVGAQAATTQAIYAQDHYAKAGADVKLYPTQEEAVQDLINGRLDAVVSDKFVMVDWLKNSADADCCKMIGDVAGTELETGIAIRKGENELREKLNAAIDAIVADGTYKQIQAKYFDFDIY</sequence>
<gene>
    <name evidence="8" type="ORF">BG36_03790</name>
    <name evidence="9" type="ORF">DES43_10281</name>
</gene>
<feature type="signal peptide" evidence="5">
    <location>
        <begin position="1"/>
        <end position="25"/>
    </location>
</feature>
<evidence type="ECO:0000259" key="6">
    <source>
        <dbReference type="SMART" id="SM00062"/>
    </source>
</evidence>
<evidence type="ECO:0000256" key="4">
    <source>
        <dbReference type="RuleBase" id="RU003744"/>
    </source>
</evidence>
<evidence type="ECO:0000313" key="8">
    <source>
        <dbReference type="EMBL" id="EXL08651.1"/>
    </source>
</evidence>
<dbReference type="Pfam" id="PF00497">
    <property type="entry name" value="SBP_bac_3"/>
    <property type="match status" value="1"/>
</dbReference>
<dbReference type="eggNOG" id="COG0834">
    <property type="taxonomic scope" value="Bacteria"/>
</dbReference>
<keyword evidence="11" id="KW-1185">Reference proteome</keyword>
<reference evidence="9 11" key="2">
    <citation type="submission" date="2019-03" db="EMBL/GenBank/DDBJ databases">
        <title>Genomic Encyclopedia of Type Strains, Phase IV (KMG-IV): sequencing the most valuable type-strain genomes for metagenomic binning, comparative biology and taxonomic classification.</title>
        <authorList>
            <person name="Goeker M."/>
        </authorList>
    </citation>
    <scope>NUCLEOTIDE SEQUENCE [LARGE SCALE GENOMIC DNA]</scope>
    <source>
        <strain evidence="9 11">DSM 11603</strain>
    </source>
</reference>
<dbReference type="EMBL" id="SNZF01000002">
    <property type="protein sequence ID" value="TDR37536.1"/>
    <property type="molecule type" value="Genomic_DNA"/>
</dbReference>
<evidence type="ECO:0000256" key="3">
    <source>
        <dbReference type="ARBA" id="ARBA00022729"/>
    </source>
</evidence>
<evidence type="ECO:0000313" key="11">
    <source>
        <dbReference type="Proteomes" id="UP000294958"/>
    </source>
</evidence>
<protein>
    <submittedName>
        <fullName evidence="8 9">Amino acid ABC transporter</fullName>
    </submittedName>
</protein>
<dbReference type="GO" id="GO:0015276">
    <property type="term" value="F:ligand-gated monoatomic ion channel activity"/>
    <property type="evidence" value="ECO:0007669"/>
    <property type="project" value="InterPro"/>
</dbReference>
<dbReference type="SUPFAM" id="SSF53850">
    <property type="entry name" value="Periplasmic binding protein-like II"/>
    <property type="match status" value="1"/>
</dbReference>
<evidence type="ECO:0000259" key="7">
    <source>
        <dbReference type="SMART" id="SM00079"/>
    </source>
</evidence>
<evidence type="ECO:0000256" key="1">
    <source>
        <dbReference type="ARBA" id="ARBA00004196"/>
    </source>
</evidence>
<reference evidence="8 10" key="1">
    <citation type="submission" date="2014-02" db="EMBL/GenBank/DDBJ databases">
        <title>Aquamicrobium defluvii Genome sequencing.</title>
        <authorList>
            <person name="Wang X."/>
        </authorList>
    </citation>
    <scope>NUCLEOTIDE SEQUENCE [LARGE SCALE GENOMIC DNA]</scope>
    <source>
        <strain evidence="8 10">W13Z1</strain>
    </source>
</reference>
<evidence type="ECO:0000256" key="5">
    <source>
        <dbReference type="SAM" id="SignalP"/>
    </source>
</evidence>
<proteinExistence type="inferred from homology"/>
<dbReference type="OrthoDB" id="9807134at2"/>